<reference evidence="2" key="1">
    <citation type="journal article" date="2023" name="Nat. Plants">
        <title>Single-cell RNA sequencing provides a high-resolution roadmap for understanding the multicellular compartmentation of specialized metabolism.</title>
        <authorList>
            <person name="Sun S."/>
            <person name="Shen X."/>
            <person name="Li Y."/>
            <person name="Li Y."/>
            <person name="Wang S."/>
            <person name="Li R."/>
            <person name="Zhang H."/>
            <person name="Shen G."/>
            <person name="Guo B."/>
            <person name="Wei J."/>
            <person name="Xu J."/>
            <person name="St-Pierre B."/>
            <person name="Chen S."/>
            <person name="Sun C."/>
        </authorList>
    </citation>
    <scope>NUCLEOTIDE SEQUENCE [LARGE SCALE GENOMIC DNA]</scope>
</reference>
<keyword evidence="2" id="KW-1185">Reference proteome</keyword>
<proteinExistence type="predicted"/>
<accession>A0ACC0C0A9</accession>
<evidence type="ECO:0000313" key="1">
    <source>
        <dbReference type="EMBL" id="KAI5678267.1"/>
    </source>
</evidence>
<name>A0ACC0C0A9_CATRO</name>
<sequence length="108" mass="12429">MKPNASSGERKTDKRQRALFFCEGRPRPSRIGQPETSRMEGPLRKVWQPHTQRRPHSLLLFQLSLLLINNGRTRSQTRSTSGAGVKAARQQREFLESKSRVNCEKRGE</sequence>
<organism evidence="1 2">
    <name type="scientific">Catharanthus roseus</name>
    <name type="common">Madagascar periwinkle</name>
    <name type="synonym">Vinca rosea</name>
    <dbReference type="NCBI Taxonomy" id="4058"/>
    <lineage>
        <taxon>Eukaryota</taxon>
        <taxon>Viridiplantae</taxon>
        <taxon>Streptophyta</taxon>
        <taxon>Embryophyta</taxon>
        <taxon>Tracheophyta</taxon>
        <taxon>Spermatophyta</taxon>
        <taxon>Magnoliopsida</taxon>
        <taxon>eudicotyledons</taxon>
        <taxon>Gunneridae</taxon>
        <taxon>Pentapetalae</taxon>
        <taxon>asterids</taxon>
        <taxon>lamiids</taxon>
        <taxon>Gentianales</taxon>
        <taxon>Apocynaceae</taxon>
        <taxon>Rauvolfioideae</taxon>
        <taxon>Vinceae</taxon>
        <taxon>Catharanthinae</taxon>
        <taxon>Catharanthus</taxon>
    </lineage>
</organism>
<comment type="caution">
    <text evidence="1">The sequence shown here is derived from an EMBL/GenBank/DDBJ whole genome shotgun (WGS) entry which is preliminary data.</text>
</comment>
<dbReference type="Proteomes" id="UP001060085">
    <property type="component" value="Linkage Group LG02"/>
</dbReference>
<evidence type="ECO:0000313" key="2">
    <source>
        <dbReference type="Proteomes" id="UP001060085"/>
    </source>
</evidence>
<protein>
    <submittedName>
        <fullName evidence="1">Uncharacterized protein</fullName>
    </submittedName>
</protein>
<dbReference type="EMBL" id="CM044702">
    <property type="protein sequence ID" value="KAI5678267.1"/>
    <property type="molecule type" value="Genomic_DNA"/>
</dbReference>
<gene>
    <name evidence="1" type="ORF">M9H77_09217</name>
</gene>